<dbReference type="GO" id="GO:0008270">
    <property type="term" value="F:zinc ion binding"/>
    <property type="evidence" value="ECO:0007669"/>
    <property type="project" value="UniProtKB-KW"/>
</dbReference>
<protein>
    <recommendedName>
        <fullName evidence="7">PHD-type domain-containing protein</fullName>
    </recommendedName>
</protein>
<accession>A0A0C3GCE8</accession>
<dbReference type="Gene3D" id="3.30.40.10">
    <property type="entry name" value="Zinc/RING finger domain, C3HC4 (zinc finger)"/>
    <property type="match status" value="1"/>
</dbReference>
<dbReference type="EMBL" id="KN832975">
    <property type="protein sequence ID" value="KIM89389.1"/>
    <property type="molecule type" value="Genomic_DNA"/>
</dbReference>
<dbReference type="InterPro" id="IPR013083">
    <property type="entry name" value="Znf_RING/FYVE/PHD"/>
</dbReference>
<evidence type="ECO:0000256" key="4">
    <source>
        <dbReference type="SAM" id="MobiDB-lite"/>
    </source>
</evidence>
<evidence type="ECO:0000313" key="6">
    <source>
        <dbReference type="Proteomes" id="UP000054166"/>
    </source>
</evidence>
<dbReference type="PROSITE" id="PS01359">
    <property type="entry name" value="ZF_PHD_1"/>
    <property type="match status" value="1"/>
</dbReference>
<proteinExistence type="predicted"/>
<keyword evidence="6" id="KW-1185">Reference proteome</keyword>
<sequence length="237" mass="25666">MTTVESAKCFRCGKTQHSPVAFKVECSECHRYWHHRCHIPPISDNELIARVRASTVNDVDNGLAGWICRGCLGGMGTSRKHRPAEVSRPANLPQSAAQSSNSTTSDPQTLPSQLPPAKKDPPVLKYKQSMVQKRPVSSRPSDRNNKSPSTSGQTRSETSSTLCQAPYPEDLRHIRPPSSRTISADDSRPGRVFPTQNATMNSTEVGSISESSSSVSGKVQGTVVDGGQLSKVCPPWV</sequence>
<evidence type="ECO:0000256" key="3">
    <source>
        <dbReference type="ARBA" id="ARBA00022833"/>
    </source>
</evidence>
<dbReference type="Proteomes" id="UP000054166">
    <property type="component" value="Unassembled WGS sequence"/>
</dbReference>
<evidence type="ECO:0000313" key="5">
    <source>
        <dbReference type="EMBL" id="KIM89389.1"/>
    </source>
</evidence>
<feature type="compositionally biased region" description="Low complexity" evidence="4">
    <location>
        <begin position="94"/>
        <end position="105"/>
    </location>
</feature>
<dbReference type="SUPFAM" id="SSF57903">
    <property type="entry name" value="FYVE/PHD zinc finger"/>
    <property type="match status" value="1"/>
</dbReference>
<dbReference type="CDD" id="cd20805">
    <property type="entry name" value="C1_DGK_rpt2"/>
    <property type="match status" value="1"/>
</dbReference>
<keyword evidence="3" id="KW-0862">Zinc</keyword>
<dbReference type="AlphaFoldDB" id="A0A0C3GCE8"/>
<name>A0A0C3GCE8_PILCF</name>
<feature type="compositionally biased region" description="Polar residues" evidence="4">
    <location>
        <begin position="146"/>
        <end position="163"/>
    </location>
</feature>
<dbReference type="InterPro" id="IPR019786">
    <property type="entry name" value="Zinc_finger_PHD-type_CS"/>
</dbReference>
<reference evidence="6" key="2">
    <citation type="submission" date="2015-01" db="EMBL/GenBank/DDBJ databases">
        <title>Evolutionary Origins and Diversification of the Mycorrhizal Mutualists.</title>
        <authorList>
            <consortium name="DOE Joint Genome Institute"/>
            <consortium name="Mycorrhizal Genomics Consortium"/>
            <person name="Kohler A."/>
            <person name="Kuo A."/>
            <person name="Nagy L.G."/>
            <person name="Floudas D."/>
            <person name="Copeland A."/>
            <person name="Barry K.W."/>
            <person name="Cichocki N."/>
            <person name="Veneault-Fourrey C."/>
            <person name="LaButti K."/>
            <person name="Lindquist E.A."/>
            <person name="Lipzen A."/>
            <person name="Lundell T."/>
            <person name="Morin E."/>
            <person name="Murat C."/>
            <person name="Riley R."/>
            <person name="Ohm R."/>
            <person name="Sun H."/>
            <person name="Tunlid A."/>
            <person name="Henrissat B."/>
            <person name="Grigoriev I.V."/>
            <person name="Hibbett D.S."/>
            <person name="Martin F."/>
        </authorList>
    </citation>
    <scope>NUCLEOTIDE SEQUENCE [LARGE SCALE GENOMIC DNA]</scope>
    <source>
        <strain evidence="6">F 1598</strain>
    </source>
</reference>
<dbReference type="OrthoDB" id="10033786at2759"/>
<reference evidence="5 6" key="1">
    <citation type="submission" date="2014-04" db="EMBL/GenBank/DDBJ databases">
        <authorList>
            <consortium name="DOE Joint Genome Institute"/>
            <person name="Kuo A."/>
            <person name="Tarkka M."/>
            <person name="Buscot F."/>
            <person name="Kohler A."/>
            <person name="Nagy L.G."/>
            <person name="Floudas D."/>
            <person name="Copeland A."/>
            <person name="Barry K.W."/>
            <person name="Cichocki N."/>
            <person name="Veneault-Fourrey C."/>
            <person name="LaButti K."/>
            <person name="Lindquist E.A."/>
            <person name="Lipzen A."/>
            <person name="Lundell T."/>
            <person name="Morin E."/>
            <person name="Murat C."/>
            <person name="Sun H."/>
            <person name="Tunlid A."/>
            <person name="Henrissat B."/>
            <person name="Grigoriev I.V."/>
            <person name="Hibbett D.S."/>
            <person name="Martin F."/>
            <person name="Nordberg H.P."/>
            <person name="Cantor M.N."/>
            <person name="Hua S.X."/>
        </authorList>
    </citation>
    <scope>NUCLEOTIDE SEQUENCE [LARGE SCALE GENOMIC DNA]</scope>
    <source>
        <strain evidence="5 6">F 1598</strain>
    </source>
</reference>
<dbReference type="InParanoid" id="A0A0C3GCE8"/>
<gene>
    <name evidence="5" type="ORF">PILCRDRAFT_222937</name>
</gene>
<keyword evidence="2" id="KW-0863">Zinc-finger</keyword>
<evidence type="ECO:0000256" key="1">
    <source>
        <dbReference type="ARBA" id="ARBA00022723"/>
    </source>
</evidence>
<evidence type="ECO:0008006" key="7">
    <source>
        <dbReference type="Google" id="ProtNLM"/>
    </source>
</evidence>
<dbReference type="STRING" id="765440.A0A0C3GCE8"/>
<evidence type="ECO:0000256" key="2">
    <source>
        <dbReference type="ARBA" id="ARBA00022771"/>
    </source>
</evidence>
<organism evidence="5 6">
    <name type="scientific">Piloderma croceum (strain F 1598)</name>
    <dbReference type="NCBI Taxonomy" id="765440"/>
    <lineage>
        <taxon>Eukaryota</taxon>
        <taxon>Fungi</taxon>
        <taxon>Dikarya</taxon>
        <taxon>Basidiomycota</taxon>
        <taxon>Agaricomycotina</taxon>
        <taxon>Agaricomycetes</taxon>
        <taxon>Agaricomycetidae</taxon>
        <taxon>Atheliales</taxon>
        <taxon>Atheliaceae</taxon>
        <taxon>Piloderma</taxon>
    </lineage>
</organism>
<dbReference type="InterPro" id="IPR011011">
    <property type="entry name" value="Znf_FYVE_PHD"/>
</dbReference>
<feature type="region of interest" description="Disordered" evidence="4">
    <location>
        <begin position="78"/>
        <end position="197"/>
    </location>
</feature>
<dbReference type="HOGENOM" id="CLU_1171003_0_0_1"/>
<keyword evidence="1" id="KW-0479">Metal-binding</keyword>